<reference evidence="1" key="2">
    <citation type="submission" date="2022-01" db="EMBL/GenBank/DDBJ databases">
        <authorList>
            <person name="Yamashiro T."/>
            <person name="Shiraishi A."/>
            <person name="Satake H."/>
            <person name="Nakayama K."/>
        </authorList>
    </citation>
    <scope>NUCLEOTIDE SEQUENCE</scope>
</reference>
<keyword evidence="2" id="KW-1185">Reference proteome</keyword>
<reference evidence="1" key="1">
    <citation type="journal article" date="2022" name="Int. J. Mol. Sci.">
        <title>Draft Genome of Tanacetum Coccineum: Genomic Comparison of Closely Related Tanacetum-Family Plants.</title>
        <authorList>
            <person name="Yamashiro T."/>
            <person name="Shiraishi A."/>
            <person name="Nakayama K."/>
            <person name="Satake H."/>
        </authorList>
    </citation>
    <scope>NUCLEOTIDE SEQUENCE</scope>
</reference>
<evidence type="ECO:0000313" key="2">
    <source>
        <dbReference type="Proteomes" id="UP001151760"/>
    </source>
</evidence>
<dbReference type="Proteomes" id="UP001151760">
    <property type="component" value="Unassembled WGS sequence"/>
</dbReference>
<gene>
    <name evidence="1" type="ORF">Tco_1002573</name>
</gene>
<protein>
    <submittedName>
        <fullName evidence="1">Uncharacterized protein</fullName>
    </submittedName>
</protein>
<proteinExistence type="predicted"/>
<comment type="caution">
    <text evidence="1">The sequence shown here is derived from an EMBL/GenBank/DDBJ whole genome shotgun (WGS) entry which is preliminary data.</text>
</comment>
<dbReference type="EMBL" id="BQNB010017073">
    <property type="protein sequence ID" value="GJT59040.1"/>
    <property type="molecule type" value="Genomic_DNA"/>
</dbReference>
<name>A0ABQ5F7Z3_9ASTR</name>
<organism evidence="1 2">
    <name type="scientific">Tanacetum coccineum</name>
    <dbReference type="NCBI Taxonomy" id="301880"/>
    <lineage>
        <taxon>Eukaryota</taxon>
        <taxon>Viridiplantae</taxon>
        <taxon>Streptophyta</taxon>
        <taxon>Embryophyta</taxon>
        <taxon>Tracheophyta</taxon>
        <taxon>Spermatophyta</taxon>
        <taxon>Magnoliopsida</taxon>
        <taxon>eudicotyledons</taxon>
        <taxon>Gunneridae</taxon>
        <taxon>Pentapetalae</taxon>
        <taxon>asterids</taxon>
        <taxon>campanulids</taxon>
        <taxon>Asterales</taxon>
        <taxon>Asteraceae</taxon>
        <taxon>Asteroideae</taxon>
        <taxon>Anthemideae</taxon>
        <taxon>Anthemidinae</taxon>
        <taxon>Tanacetum</taxon>
    </lineage>
</organism>
<accession>A0ABQ5F7Z3</accession>
<evidence type="ECO:0000313" key="1">
    <source>
        <dbReference type="EMBL" id="GJT59040.1"/>
    </source>
</evidence>
<sequence>MTKVIKGEFEKIKDVKVEDVSLTCDTPLEVFNNKVSRLCRMDDDSEHEADDDMGYDPSDVAFTEWLGSKNFNYKTMDHYTMKALWIYWIRGDDEVELTDEESSDNEDEVAEVFRINTNLFDFETPMCKAFKEFNYLLQIDPDLLTKDIEGFKTYEDYKNDWIYEWNKDVPWVDEKPWTNAGVWTKPTPVKHTCKPFNYKTGCSEWPTCSWMDDGYCNGGNLPGTYIIGNQLHYQDYEWYEALEESELKDDALRNKAIMEGFIKEDDDESHYEQKRRWNIYTNYDDACEINHDYIENEELCEVHKLLVCNIRRYIMIKYSFNNDEVYVAVKEDEYDDPTITKEEACRAYQKIFWKINEGWMVTRTE</sequence>